<accession>A0A327NMT0</accession>
<name>A0A327NMT0_9BACT</name>
<sequence>MFFKSGRKLNRFVLDDILYAEAYGTYIKVHTLNGTITINQRLKSLENELPNDRFVRIHKSFIINVQHLSHLEAHQLQVSTKKFPIGITYRPSVLQFMQQAGVLVASN</sequence>
<dbReference type="InterPro" id="IPR007492">
    <property type="entry name" value="LytTR_DNA-bd_dom"/>
</dbReference>
<proteinExistence type="predicted"/>
<feature type="domain" description="HTH LytTR-type" evidence="1">
    <location>
        <begin position="1"/>
        <end position="99"/>
    </location>
</feature>
<dbReference type="PANTHER" id="PTHR37299">
    <property type="entry name" value="TRANSCRIPTIONAL REGULATOR-RELATED"/>
    <property type="match status" value="1"/>
</dbReference>
<evidence type="ECO:0000313" key="3">
    <source>
        <dbReference type="Proteomes" id="UP000249016"/>
    </source>
</evidence>
<dbReference type="Proteomes" id="UP000249016">
    <property type="component" value="Unassembled WGS sequence"/>
</dbReference>
<dbReference type="PANTHER" id="PTHR37299:SF1">
    <property type="entry name" value="STAGE 0 SPORULATION PROTEIN A HOMOLOG"/>
    <property type="match status" value="1"/>
</dbReference>
<keyword evidence="3" id="KW-1185">Reference proteome</keyword>
<protein>
    <recommendedName>
        <fullName evidence="1">HTH LytTR-type domain-containing protein</fullName>
    </recommendedName>
</protein>
<evidence type="ECO:0000313" key="2">
    <source>
        <dbReference type="EMBL" id="RAI76512.1"/>
    </source>
</evidence>
<dbReference type="Pfam" id="PF04397">
    <property type="entry name" value="LytTR"/>
    <property type="match status" value="1"/>
</dbReference>
<dbReference type="InterPro" id="IPR046947">
    <property type="entry name" value="LytR-like"/>
</dbReference>
<dbReference type="EMBL" id="QLII01000001">
    <property type="protein sequence ID" value="RAI76512.1"/>
    <property type="molecule type" value="Genomic_DNA"/>
</dbReference>
<dbReference type="GO" id="GO:0000156">
    <property type="term" value="F:phosphorelay response regulator activity"/>
    <property type="evidence" value="ECO:0007669"/>
    <property type="project" value="InterPro"/>
</dbReference>
<dbReference type="RefSeq" id="WP_111346240.1">
    <property type="nucleotide sequence ID" value="NZ_QLII01000001.1"/>
</dbReference>
<dbReference type="GO" id="GO:0003677">
    <property type="term" value="F:DNA binding"/>
    <property type="evidence" value="ECO:0007669"/>
    <property type="project" value="InterPro"/>
</dbReference>
<evidence type="ECO:0000259" key="1">
    <source>
        <dbReference type="PROSITE" id="PS50930"/>
    </source>
</evidence>
<comment type="caution">
    <text evidence="2">The sequence shown here is derived from an EMBL/GenBank/DDBJ whole genome shotgun (WGS) entry which is preliminary data.</text>
</comment>
<dbReference type="OrthoDB" id="983052at2"/>
<dbReference type="PROSITE" id="PS50930">
    <property type="entry name" value="HTH_LYTTR"/>
    <property type="match status" value="1"/>
</dbReference>
<organism evidence="2 3">
    <name type="scientific">Spirosoma telluris</name>
    <dbReference type="NCBI Taxonomy" id="2183553"/>
    <lineage>
        <taxon>Bacteria</taxon>
        <taxon>Pseudomonadati</taxon>
        <taxon>Bacteroidota</taxon>
        <taxon>Cytophagia</taxon>
        <taxon>Cytophagales</taxon>
        <taxon>Cytophagaceae</taxon>
        <taxon>Spirosoma</taxon>
    </lineage>
</organism>
<gene>
    <name evidence="2" type="ORF">HMF3257_24340</name>
</gene>
<dbReference type="AlphaFoldDB" id="A0A327NMT0"/>
<dbReference type="Gene3D" id="2.40.50.1020">
    <property type="entry name" value="LytTr DNA-binding domain"/>
    <property type="match status" value="1"/>
</dbReference>
<reference evidence="2 3" key="1">
    <citation type="submission" date="2018-06" db="EMBL/GenBank/DDBJ databases">
        <title>Spirosoma sp. HMF3257 Genome sequencing and assembly.</title>
        <authorList>
            <person name="Kang H."/>
            <person name="Cha I."/>
            <person name="Kim H."/>
            <person name="Kang J."/>
            <person name="Joh K."/>
        </authorList>
    </citation>
    <scope>NUCLEOTIDE SEQUENCE [LARGE SCALE GENOMIC DNA]</scope>
    <source>
        <strain evidence="2 3">HMF3257</strain>
    </source>
</reference>
<dbReference type="SMART" id="SM00850">
    <property type="entry name" value="LytTR"/>
    <property type="match status" value="1"/>
</dbReference>